<evidence type="ECO:0000256" key="1">
    <source>
        <dbReference type="ARBA" id="ARBA00006484"/>
    </source>
</evidence>
<evidence type="ECO:0000256" key="3">
    <source>
        <dbReference type="RuleBase" id="RU000363"/>
    </source>
</evidence>
<keyword evidence="6" id="KW-1185">Reference proteome</keyword>
<proteinExistence type="inferred from homology"/>
<evidence type="ECO:0000259" key="4">
    <source>
        <dbReference type="SMART" id="SM00822"/>
    </source>
</evidence>
<dbReference type="InterPro" id="IPR036291">
    <property type="entry name" value="NAD(P)-bd_dom_sf"/>
</dbReference>
<dbReference type="PRINTS" id="PR00081">
    <property type="entry name" value="GDHRDH"/>
</dbReference>
<sequence length="345" mass="37303">MNRLSKPVSRRRPVVVVTGGTAGVGRAAARIFADRGYDVAVLARGRAGLDATRADLEERGAAVWTQQTDVAEVAQVEAAADAVEAELGPIDVWVNNAFAGALSLFRDTTADEFRRMTDVTYLGQVNGTRAALTRMRTRDRGVIVNVASAMSFRAIPLQSAYCGAKHAIKGFTESLITELRNEGSGVSVGLITLPGLNTPQFDWNLNKMPRHPMPVPPVYQPEVAARAIADTARRPRRNRWVGVPTVYTVLGNRLAPGVMDWYLARYGVRSQQTARLLPDHGANLYRAQDEDVDRGARGQFDDLAHPSDPVSFIGRHRTLAALAASAVPAGGLAVAARMHAHRRPG</sequence>
<feature type="domain" description="Ketoreductase" evidence="4">
    <location>
        <begin position="13"/>
        <end position="197"/>
    </location>
</feature>
<dbReference type="Pfam" id="PF00106">
    <property type="entry name" value="adh_short"/>
    <property type="match status" value="1"/>
</dbReference>
<dbReference type="NCBIfam" id="NF005495">
    <property type="entry name" value="PRK07109.1"/>
    <property type="match status" value="1"/>
</dbReference>
<dbReference type="SUPFAM" id="SSF51735">
    <property type="entry name" value="NAD(P)-binding Rossmann-fold domains"/>
    <property type="match status" value="1"/>
</dbReference>
<dbReference type="Gene3D" id="3.40.50.720">
    <property type="entry name" value="NAD(P)-binding Rossmann-like Domain"/>
    <property type="match status" value="1"/>
</dbReference>
<evidence type="ECO:0000313" key="5">
    <source>
        <dbReference type="EMBL" id="MCF8587822.1"/>
    </source>
</evidence>
<comment type="similarity">
    <text evidence="1 3">Belongs to the short-chain dehydrogenases/reductases (SDR) family.</text>
</comment>
<evidence type="ECO:0000256" key="2">
    <source>
        <dbReference type="ARBA" id="ARBA00023002"/>
    </source>
</evidence>
<keyword evidence="2" id="KW-0560">Oxidoreductase</keyword>
<dbReference type="RefSeq" id="WP_236997046.1">
    <property type="nucleotide sequence ID" value="NZ_JAKKOR010000003.1"/>
</dbReference>
<comment type="caution">
    <text evidence="5">The sequence shown here is derived from an EMBL/GenBank/DDBJ whole genome shotgun (WGS) entry which is preliminary data.</text>
</comment>
<dbReference type="PANTHER" id="PTHR44196:SF1">
    <property type="entry name" value="DEHYDROGENASE_REDUCTASE SDR FAMILY MEMBER 7B"/>
    <property type="match status" value="1"/>
</dbReference>
<dbReference type="SMART" id="SM00822">
    <property type="entry name" value="PKS_KR"/>
    <property type="match status" value="1"/>
</dbReference>
<name>A0ABS9IQJ4_9ACTN</name>
<dbReference type="InterPro" id="IPR057326">
    <property type="entry name" value="KR_dom"/>
</dbReference>
<dbReference type="PANTHER" id="PTHR44196">
    <property type="entry name" value="DEHYDROGENASE/REDUCTASE SDR FAMILY MEMBER 7B"/>
    <property type="match status" value="1"/>
</dbReference>
<dbReference type="EMBL" id="JAKKOR010000003">
    <property type="protein sequence ID" value="MCF8587822.1"/>
    <property type="molecule type" value="Genomic_DNA"/>
</dbReference>
<dbReference type="InterPro" id="IPR002347">
    <property type="entry name" value="SDR_fam"/>
</dbReference>
<evidence type="ECO:0000313" key="6">
    <source>
        <dbReference type="Proteomes" id="UP001200110"/>
    </source>
</evidence>
<reference evidence="5 6" key="1">
    <citation type="submission" date="2022-01" db="EMBL/GenBank/DDBJ databases">
        <authorList>
            <person name="Huang Y."/>
        </authorList>
    </citation>
    <scope>NUCLEOTIDE SEQUENCE [LARGE SCALE GENOMIC DNA]</scope>
    <source>
        <strain evidence="5 6">HY366</strain>
    </source>
</reference>
<protein>
    <submittedName>
        <fullName evidence="5">SDR family oxidoreductase</fullName>
    </submittedName>
</protein>
<accession>A0ABS9IQJ4</accession>
<dbReference type="Proteomes" id="UP001200110">
    <property type="component" value="Unassembled WGS sequence"/>
</dbReference>
<dbReference type="PRINTS" id="PR00080">
    <property type="entry name" value="SDRFAMILY"/>
</dbReference>
<gene>
    <name evidence="5" type="ORF">L5G33_04970</name>
</gene>
<organism evidence="5 6">
    <name type="scientific">Gordonia liuliyuniae</name>
    <dbReference type="NCBI Taxonomy" id="2911517"/>
    <lineage>
        <taxon>Bacteria</taxon>
        <taxon>Bacillati</taxon>
        <taxon>Actinomycetota</taxon>
        <taxon>Actinomycetes</taxon>
        <taxon>Mycobacteriales</taxon>
        <taxon>Gordoniaceae</taxon>
        <taxon>Gordonia</taxon>
    </lineage>
</organism>